<dbReference type="Proteomes" id="UP000886998">
    <property type="component" value="Unassembled WGS sequence"/>
</dbReference>
<evidence type="ECO:0000313" key="2">
    <source>
        <dbReference type="Proteomes" id="UP000886998"/>
    </source>
</evidence>
<name>A0A8X6XS13_9ARAC</name>
<organism evidence="1 2">
    <name type="scientific">Trichonephila inaurata madagascariensis</name>
    <dbReference type="NCBI Taxonomy" id="2747483"/>
    <lineage>
        <taxon>Eukaryota</taxon>
        <taxon>Metazoa</taxon>
        <taxon>Ecdysozoa</taxon>
        <taxon>Arthropoda</taxon>
        <taxon>Chelicerata</taxon>
        <taxon>Arachnida</taxon>
        <taxon>Araneae</taxon>
        <taxon>Araneomorphae</taxon>
        <taxon>Entelegynae</taxon>
        <taxon>Araneoidea</taxon>
        <taxon>Nephilidae</taxon>
        <taxon>Trichonephila</taxon>
        <taxon>Trichonephila inaurata</taxon>
    </lineage>
</organism>
<gene>
    <name evidence="1" type="ORF">TNIN_433721</name>
</gene>
<reference evidence="1" key="1">
    <citation type="submission" date="2020-08" db="EMBL/GenBank/DDBJ databases">
        <title>Multicomponent nature underlies the extraordinary mechanical properties of spider dragline silk.</title>
        <authorList>
            <person name="Kono N."/>
            <person name="Nakamura H."/>
            <person name="Mori M."/>
            <person name="Yoshida Y."/>
            <person name="Ohtoshi R."/>
            <person name="Malay A.D."/>
            <person name="Moran D.A.P."/>
            <person name="Tomita M."/>
            <person name="Numata K."/>
            <person name="Arakawa K."/>
        </authorList>
    </citation>
    <scope>NUCLEOTIDE SEQUENCE</scope>
</reference>
<sequence length="116" mass="13524">MPAFEAIGVKYPDSEWLHVYMDSFPFDDYLTASLGAFSSLFSFYVSERKFRTAFDGEVEVIQIALKQLLDLEDKFCFVFFSDYQASIQAIGSTKDYRMKSWDHLQKLALKKKYVVL</sequence>
<keyword evidence="2" id="KW-1185">Reference proteome</keyword>
<comment type="caution">
    <text evidence="1">The sequence shown here is derived from an EMBL/GenBank/DDBJ whole genome shotgun (WGS) entry which is preliminary data.</text>
</comment>
<evidence type="ECO:0000313" key="1">
    <source>
        <dbReference type="EMBL" id="GFY58251.1"/>
    </source>
</evidence>
<dbReference type="AlphaFoldDB" id="A0A8X6XS13"/>
<accession>A0A8X6XS13</accession>
<proteinExistence type="predicted"/>
<protein>
    <submittedName>
        <fullName evidence="1">Uncharacterized protein</fullName>
    </submittedName>
</protein>
<dbReference type="EMBL" id="BMAV01011974">
    <property type="protein sequence ID" value="GFY58251.1"/>
    <property type="molecule type" value="Genomic_DNA"/>
</dbReference>